<dbReference type="InterPro" id="IPR032720">
    <property type="entry name" value="Cys_rich_CWC"/>
</dbReference>
<evidence type="ECO:0008006" key="4">
    <source>
        <dbReference type="Google" id="ProtNLM"/>
    </source>
</evidence>
<sequence length="73" mass="7876">MTDHAKQAAQSAGTCPLCGKANGCAGAAGRSHEECWCMNEIFPQEILKRIPKEYLGKACICKECLEAFKRDGG</sequence>
<evidence type="ECO:0000313" key="2">
    <source>
        <dbReference type="EMBL" id="AKG35296.1"/>
    </source>
</evidence>
<dbReference type="EMBL" id="CP011114">
    <property type="protein sequence ID" value="AKG35296.1"/>
    <property type="molecule type" value="Genomic_DNA"/>
</dbReference>
<proteinExistence type="predicted"/>
<reference evidence="2 3" key="1">
    <citation type="submission" date="2015-03" db="EMBL/GenBank/DDBJ databases">
        <authorList>
            <person name="Abdul Halim M."/>
        </authorList>
    </citation>
    <scope>NUCLEOTIDE SEQUENCE [LARGE SCALE GENOMIC DNA]</scope>
    <source>
        <strain evidence="2 3">ATCC 35681</strain>
    </source>
</reference>
<dbReference type="Proteomes" id="UP000034189">
    <property type="component" value="Chromosome"/>
</dbReference>
<name>A0A0F7CIG0_PAEDU</name>
<evidence type="ECO:0000313" key="3">
    <source>
        <dbReference type="Proteomes" id="UP000034189"/>
    </source>
</evidence>
<feature type="region of interest" description="Disordered" evidence="1">
    <location>
        <begin position="1"/>
        <end position="27"/>
    </location>
</feature>
<reference evidence="2 3" key="2">
    <citation type="journal article" date="2016" name="Genome Announc.">
        <title>Genome Sequence of a Gram-Positive Diazotroph, Paenibacillus durus Type Strain ATCC 35681.</title>
        <authorList>
            <person name="Halim M.A."/>
            <person name="Rahman A.Y."/>
            <person name="Sim K.S."/>
            <person name="Yam H.C."/>
            <person name="Rahim A.A."/>
            <person name="Ghazali A.H."/>
            <person name="Najimudin N."/>
        </authorList>
    </citation>
    <scope>NUCLEOTIDE SEQUENCE [LARGE SCALE GENOMIC DNA]</scope>
    <source>
        <strain evidence="2 3">ATCC 35681</strain>
    </source>
</reference>
<feature type="compositionally biased region" description="Low complexity" evidence="1">
    <location>
        <begin position="18"/>
        <end position="27"/>
    </location>
</feature>
<gene>
    <name evidence="2" type="ORF">VK70_12520</name>
</gene>
<dbReference type="Pfam" id="PF14375">
    <property type="entry name" value="Cys_rich_CWC"/>
    <property type="match status" value="1"/>
</dbReference>
<dbReference type="PATRIC" id="fig|1333534.5.peg.2766"/>
<dbReference type="OrthoDB" id="5625686at2"/>
<organism evidence="2 3">
    <name type="scientific">Paenibacillus durus ATCC 35681</name>
    <dbReference type="NCBI Taxonomy" id="1333534"/>
    <lineage>
        <taxon>Bacteria</taxon>
        <taxon>Bacillati</taxon>
        <taxon>Bacillota</taxon>
        <taxon>Bacilli</taxon>
        <taxon>Bacillales</taxon>
        <taxon>Paenibacillaceae</taxon>
        <taxon>Paenibacillus</taxon>
    </lineage>
</organism>
<accession>A0A0F7CIG0</accession>
<evidence type="ECO:0000256" key="1">
    <source>
        <dbReference type="SAM" id="MobiDB-lite"/>
    </source>
</evidence>
<dbReference type="RefSeq" id="WP_025698952.1">
    <property type="nucleotide sequence ID" value="NZ_ASQQ01000631.1"/>
</dbReference>
<dbReference type="HOGENOM" id="CLU_141656_2_1_9"/>
<dbReference type="AlphaFoldDB" id="A0A0F7CIG0"/>
<protein>
    <recommendedName>
        <fullName evidence="4">Cysteine-rich CWC</fullName>
    </recommendedName>
</protein>